<sequence>MRRTIGLAVAAALLTACTSTSSTQHSTARTAPGPSPSTAAVPKKTSETYGCLTPDQAAAGSYSLPTGTGSLDAYLRDPGADPGKVALVFSHQAGGSLCDWLPHLDEFTKAGYTVLAYSSVGDPHELDLVLRCLAGRGTAKAALVGASKGATASLVEAADPRPPLPITAVVSLSSPLEYQGQAADKAVATGPLPRFLAAESADSPFDDAARKLHEAAAGPVNQLKLYPGSRHGALLLDDGALPDVLAFLAQYAPPQA</sequence>
<reference evidence="3 4" key="1">
    <citation type="submission" date="2018-03" db="EMBL/GenBank/DDBJ databases">
        <title>Bioinformatic expansion and discovery of thiopeptide antibiotics.</title>
        <authorList>
            <person name="Schwalen C.J."/>
            <person name="Hudson G.A."/>
            <person name="Mitchell D.A."/>
        </authorList>
    </citation>
    <scope>NUCLEOTIDE SEQUENCE [LARGE SCALE GENOMIC DNA]</scope>
    <source>
        <strain evidence="3 4">ATCC 21389</strain>
    </source>
</reference>
<dbReference type="OrthoDB" id="3531232at2"/>
<evidence type="ECO:0000256" key="2">
    <source>
        <dbReference type="SAM" id="SignalP"/>
    </source>
</evidence>
<accession>A0A2V4NDJ7</accession>
<organism evidence="3 4">
    <name type="scientific">Streptomyces tateyamensis</name>
    <dbReference type="NCBI Taxonomy" id="565073"/>
    <lineage>
        <taxon>Bacteria</taxon>
        <taxon>Bacillati</taxon>
        <taxon>Actinomycetota</taxon>
        <taxon>Actinomycetes</taxon>
        <taxon>Kitasatosporales</taxon>
        <taxon>Streptomycetaceae</taxon>
        <taxon>Streptomyces</taxon>
    </lineage>
</organism>
<comment type="caution">
    <text evidence="3">The sequence shown here is derived from an EMBL/GenBank/DDBJ whole genome shotgun (WGS) entry which is preliminary data.</text>
</comment>
<evidence type="ECO:0000256" key="1">
    <source>
        <dbReference type="SAM" id="MobiDB-lite"/>
    </source>
</evidence>
<evidence type="ECO:0008006" key="5">
    <source>
        <dbReference type="Google" id="ProtNLM"/>
    </source>
</evidence>
<dbReference type="EMBL" id="PYBW01000070">
    <property type="protein sequence ID" value="PYC77239.1"/>
    <property type="molecule type" value="Genomic_DNA"/>
</dbReference>
<dbReference type="Gene3D" id="3.40.50.1820">
    <property type="entry name" value="alpha/beta hydrolase"/>
    <property type="match status" value="1"/>
</dbReference>
<dbReference type="RefSeq" id="WP_110671228.1">
    <property type="nucleotide sequence ID" value="NZ_PYBW01000070.1"/>
</dbReference>
<keyword evidence="2" id="KW-0732">Signal</keyword>
<gene>
    <name evidence="3" type="ORF">C7C46_19935</name>
</gene>
<dbReference type="SUPFAM" id="SSF53474">
    <property type="entry name" value="alpha/beta-Hydrolases"/>
    <property type="match status" value="1"/>
</dbReference>
<feature type="region of interest" description="Disordered" evidence="1">
    <location>
        <begin position="23"/>
        <end position="43"/>
    </location>
</feature>
<dbReference type="PROSITE" id="PS51257">
    <property type="entry name" value="PROKAR_LIPOPROTEIN"/>
    <property type="match status" value="1"/>
</dbReference>
<feature type="signal peptide" evidence="2">
    <location>
        <begin position="1"/>
        <end position="21"/>
    </location>
</feature>
<proteinExistence type="predicted"/>
<evidence type="ECO:0000313" key="3">
    <source>
        <dbReference type="EMBL" id="PYC77239.1"/>
    </source>
</evidence>
<dbReference type="InterPro" id="IPR029058">
    <property type="entry name" value="AB_hydrolase_fold"/>
</dbReference>
<protein>
    <recommendedName>
        <fullName evidence="5">Alpha/beta hydrolase</fullName>
    </recommendedName>
</protein>
<dbReference type="Proteomes" id="UP000248039">
    <property type="component" value="Unassembled WGS sequence"/>
</dbReference>
<evidence type="ECO:0000313" key="4">
    <source>
        <dbReference type="Proteomes" id="UP000248039"/>
    </source>
</evidence>
<keyword evidence="4" id="KW-1185">Reference proteome</keyword>
<feature type="chain" id="PRO_5039004567" description="Alpha/beta hydrolase" evidence="2">
    <location>
        <begin position="22"/>
        <end position="256"/>
    </location>
</feature>
<name>A0A2V4NDJ7_9ACTN</name>
<dbReference type="AlphaFoldDB" id="A0A2V4NDJ7"/>